<sequence length="141" mass="15410">DITSKCTPDSVHEEREFATESFQNSNTIGINTATAKVEDTLSSEGFDTENFQNSNTIGINTVTTKVEDTLSSEGFDKAVAQREDAKPEDSSKSIIYSKDCNGDDKGDNKERSIDDSSKSILDSVHEAQEFAAENFPKSNTI</sequence>
<name>A0A392RD76_9FABA</name>
<evidence type="ECO:0000313" key="3">
    <source>
        <dbReference type="Proteomes" id="UP000265520"/>
    </source>
</evidence>
<keyword evidence="2" id="KW-0418">Kinase</keyword>
<organism evidence="2 3">
    <name type="scientific">Trifolium medium</name>
    <dbReference type="NCBI Taxonomy" id="97028"/>
    <lineage>
        <taxon>Eukaryota</taxon>
        <taxon>Viridiplantae</taxon>
        <taxon>Streptophyta</taxon>
        <taxon>Embryophyta</taxon>
        <taxon>Tracheophyta</taxon>
        <taxon>Spermatophyta</taxon>
        <taxon>Magnoliopsida</taxon>
        <taxon>eudicotyledons</taxon>
        <taxon>Gunneridae</taxon>
        <taxon>Pentapetalae</taxon>
        <taxon>rosids</taxon>
        <taxon>fabids</taxon>
        <taxon>Fabales</taxon>
        <taxon>Fabaceae</taxon>
        <taxon>Papilionoideae</taxon>
        <taxon>50 kb inversion clade</taxon>
        <taxon>NPAAA clade</taxon>
        <taxon>Hologalegina</taxon>
        <taxon>IRL clade</taxon>
        <taxon>Trifolieae</taxon>
        <taxon>Trifolium</taxon>
    </lineage>
</organism>
<feature type="compositionally biased region" description="Basic and acidic residues" evidence="1">
    <location>
        <begin position="76"/>
        <end position="91"/>
    </location>
</feature>
<evidence type="ECO:0000256" key="1">
    <source>
        <dbReference type="SAM" id="MobiDB-lite"/>
    </source>
</evidence>
<dbReference type="GO" id="GO:0016301">
    <property type="term" value="F:kinase activity"/>
    <property type="evidence" value="ECO:0007669"/>
    <property type="project" value="UniProtKB-KW"/>
</dbReference>
<evidence type="ECO:0000313" key="2">
    <source>
        <dbReference type="EMBL" id="MCI34147.1"/>
    </source>
</evidence>
<comment type="caution">
    <text evidence="2">The sequence shown here is derived from an EMBL/GenBank/DDBJ whole genome shotgun (WGS) entry which is preliminary data.</text>
</comment>
<dbReference type="AlphaFoldDB" id="A0A392RD76"/>
<feature type="non-terminal residue" evidence="2">
    <location>
        <position position="1"/>
    </location>
</feature>
<keyword evidence="2" id="KW-0808">Transferase</keyword>
<feature type="non-terminal residue" evidence="2">
    <location>
        <position position="141"/>
    </location>
</feature>
<keyword evidence="3" id="KW-1185">Reference proteome</keyword>
<dbReference type="Proteomes" id="UP000265520">
    <property type="component" value="Unassembled WGS sequence"/>
</dbReference>
<feature type="compositionally biased region" description="Basic and acidic residues" evidence="1">
    <location>
        <begin position="100"/>
        <end position="118"/>
    </location>
</feature>
<feature type="region of interest" description="Disordered" evidence="1">
    <location>
        <begin position="76"/>
        <end position="118"/>
    </location>
</feature>
<protein>
    <submittedName>
        <fullName evidence="2">Serine/threonine-kinase Nek7-like protein</fullName>
    </submittedName>
</protein>
<dbReference type="EMBL" id="LXQA010211006">
    <property type="protein sequence ID" value="MCI34147.1"/>
    <property type="molecule type" value="Genomic_DNA"/>
</dbReference>
<reference evidence="2 3" key="1">
    <citation type="journal article" date="2018" name="Front. Plant Sci.">
        <title>Red Clover (Trifolium pratense) and Zigzag Clover (T. medium) - A Picture of Genomic Similarities and Differences.</title>
        <authorList>
            <person name="Dluhosova J."/>
            <person name="Istvanek J."/>
            <person name="Nedelnik J."/>
            <person name="Repkova J."/>
        </authorList>
    </citation>
    <scope>NUCLEOTIDE SEQUENCE [LARGE SCALE GENOMIC DNA]</scope>
    <source>
        <strain evidence="3">cv. 10/8</strain>
        <tissue evidence="2">Leaf</tissue>
    </source>
</reference>
<accession>A0A392RD76</accession>
<proteinExistence type="predicted"/>